<dbReference type="GO" id="GO:0005615">
    <property type="term" value="C:extracellular space"/>
    <property type="evidence" value="ECO:0007669"/>
    <property type="project" value="TreeGrafter"/>
</dbReference>
<dbReference type="InterPro" id="IPR000867">
    <property type="entry name" value="IGFBP-like"/>
</dbReference>
<sequence length="355" mass="36125">MGRSRRVTAHPPTPAGERAQAPRAREGGTGGAPALSPPGGVVPAAGPGGAAGLRRGPARPGSLAPLQLPPHHAMERPSLHALLLGAAGLLLLLLPLSSSSSSDTCGPCEPAACPPLPPLGCLLGETRDACGCCPMCARGEGEPCGGGGAGRGYCAPGMECVKSRKRRKGKAGAAAGGPGVSGVCVCKSRYPVCGSDGTTYPSGCQLRAASQRAESRGEKAITQVSKGTCEQGPSIVTPPKDIWNVTGAQVYLSCEVIGIPTPVLIWNKVKRGHYGVQRTELLPGDRDNLAIQTRGGPEKHEVTGWVLVSPLSKDDAGEYECHASNSQGQASASAKITVVDALHEIPVKKGEGAEL</sequence>
<evidence type="ECO:0000256" key="6">
    <source>
        <dbReference type="ARBA" id="ARBA00022889"/>
    </source>
</evidence>
<dbReference type="InterPro" id="IPR003599">
    <property type="entry name" value="Ig_sub"/>
</dbReference>
<dbReference type="SMART" id="SM00280">
    <property type="entry name" value="KAZAL"/>
    <property type="match status" value="1"/>
</dbReference>
<evidence type="ECO:0000259" key="18">
    <source>
        <dbReference type="PROSITE" id="PS51465"/>
    </source>
</evidence>
<dbReference type="InterPro" id="IPR036058">
    <property type="entry name" value="Kazal_dom_sf"/>
</dbReference>
<dbReference type="Gene3D" id="4.10.40.20">
    <property type="match status" value="1"/>
</dbReference>
<dbReference type="GO" id="GO:0009966">
    <property type="term" value="P:regulation of signal transduction"/>
    <property type="evidence" value="ECO:0007669"/>
    <property type="project" value="TreeGrafter"/>
</dbReference>
<feature type="compositionally biased region" description="Low complexity" evidence="15">
    <location>
        <begin position="32"/>
        <end position="45"/>
    </location>
</feature>
<comment type="function">
    <text evidence="11">Binds IGF1 and IGF2 with a relatively low affinity. Stimulates prostacyclin (PGI2) production. Stimulates cell adhesion. Acts as a ligand for CD93 to play a role in angiogenesis.</text>
</comment>
<reference evidence="19" key="3">
    <citation type="submission" date="2025-09" db="UniProtKB">
        <authorList>
            <consortium name="Ensembl"/>
        </authorList>
    </citation>
    <scope>IDENTIFICATION</scope>
</reference>
<keyword evidence="6" id="KW-0130">Cell adhesion</keyword>
<dbReference type="SUPFAM" id="SSF57184">
    <property type="entry name" value="Growth factor receptor domain"/>
    <property type="match status" value="1"/>
</dbReference>
<evidence type="ECO:0000256" key="14">
    <source>
        <dbReference type="ARBA" id="ARBA00078149"/>
    </source>
</evidence>
<dbReference type="SUPFAM" id="SSF100895">
    <property type="entry name" value="Kazal-type serine protease inhibitors"/>
    <property type="match status" value="1"/>
</dbReference>
<evidence type="ECO:0000256" key="2">
    <source>
        <dbReference type="ARBA" id="ARBA00022495"/>
    </source>
</evidence>
<dbReference type="Proteomes" id="UP000694411">
    <property type="component" value="Chromosome 5"/>
</dbReference>
<evidence type="ECO:0000256" key="10">
    <source>
        <dbReference type="ARBA" id="ARBA00023319"/>
    </source>
</evidence>
<dbReference type="InterPro" id="IPR009030">
    <property type="entry name" value="Growth_fac_rcpt_cys_sf"/>
</dbReference>
<dbReference type="InterPro" id="IPR036179">
    <property type="entry name" value="Ig-like_dom_sf"/>
</dbReference>
<reference evidence="19" key="1">
    <citation type="submission" date="2018-05" db="EMBL/GenBank/DDBJ databases">
        <title>Whole genome of Theropithecus gelada.</title>
        <authorList>
            <person name="Chiou K.L."/>
            <person name="Snyder-Mackler N."/>
        </authorList>
    </citation>
    <scope>NUCLEOTIDE SEQUENCE [LARGE SCALE GENOMIC DNA]</scope>
</reference>
<evidence type="ECO:0000259" key="16">
    <source>
        <dbReference type="PROSITE" id="PS50835"/>
    </source>
</evidence>
<evidence type="ECO:0000313" key="19">
    <source>
        <dbReference type="Ensembl" id="ENSTGEP00000026035.1"/>
    </source>
</evidence>
<evidence type="ECO:0000256" key="3">
    <source>
        <dbReference type="ARBA" id="ARBA00022525"/>
    </source>
</evidence>
<dbReference type="RefSeq" id="XP_025240990.1">
    <property type="nucleotide sequence ID" value="XM_025385205.1"/>
</dbReference>
<dbReference type="PROSITE" id="PS51323">
    <property type="entry name" value="IGFBP_N_2"/>
    <property type="match status" value="1"/>
</dbReference>
<dbReference type="FunFam" id="4.10.40.20:FF:000006">
    <property type="entry name" value="insulin-like growth factor-binding protein 7"/>
    <property type="match status" value="1"/>
</dbReference>
<dbReference type="InterPro" id="IPR013098">
    <property type="entry name" value="Ig_I-set"/>
</dbReference>
<comment type="subunit">
    <text evidence="12">May interact with VPS24/CHMP3; the relevance of such interaction however remains unclear. Interacts with CD93; this interaction plays a role in endothelial cells angiogenesis.</text>
</comment>
<dbReference type="KEGG" id="tge:112624531"/>
<keyword evidence="2" id="KW-0691">RNA editing</keyword>
<dbReference type="Pfam" id="PF07648">
    <property type="entry name" value="Kazal_2"/>
    <property type="match status" value="1"/>
</dbReference>
<keyword evidence="5" id="KW-0732">Signal</keyword>
<dbReference type="GO" id="GO:0001558">
    <property type="term" value="P:regulation of cell growth"/>
    <property type="evidence" value="ECO:0007669"/>
    <property type="project" value="InterPro"/>
</dbReference>
<dbReference type="CTD" id="3490"/>
<feature type="domain" description="IGFBP N-terminal" evidence="17">
    <location>
        <begin position="101"/>
        <end position="187"/>
    </location>
</feature>
<dbReference type="PROSITE" id="PS50835">
    <property type="entry name" value="IG_LIKE"/>
    <property type="match status" value="1"/>
</dbReference>
<dbReference type="InterPro" id="IPR013783">
    <property type="entry name" value="Ig-like_fold"/>
</dbReference>
<evidence type="ECO:0000256" key="13">
    <source>
        <dbReference type="ARBA" id="ARBA00071229"/>
    </source>
</evidence>
<evidence type="ECO:0000256" key="11">
    <source>
        <dbReference type="ARBA" id="ARBA00056050"/>
    </source>
</evidence>
<dbReference type="GO" id="GO:0007155">
    <property type="term" value="P:cell adhesion"/>
    <property type="evidence" value="ECO:0007669"/>
    <property type="project" value="UniProtKB-KW"/>
</dbReference>
<keyword evidence="7" id="KW-1015">Disulfide bond</keyword>
<evidence type="ECO:0000256" key="9">
    <source>
        <dbReference type="ARBA" id="ARBA00023183"/>
    </source>
</evidence>
<evidence type="ECO:0000256" key="15">
    <source>
        <dbReference type="SAM" id="MobiDB-lite"/>
    </source>
</evidence>
<gene>
    <name evidence="19" type="primary">IGFBP7</name>
</gene>
<dbReference type="GeneID" id="112624531"/>
<evidence type="ECO:0000256" key="7">
    <source>
        <dbReference type="ARBA" id="ARBA00023157"/>
    </source>
</evidence>
<dbReference type="PANTHER" id="PTHR14186:SF19">
    <property type="entry name" value="INSULIN-LIKE GROWTH FACTOR-BINDING PROTEIN 7"/>
    <property type="match status" value="1"/>
</dbReference>
<feature type="region of interest" description="Disordered" evidence="15">
    <location>
        <begin position="1"/>
        <end position="63"/>
    </location>
</feature>
<evidence type="ECO:0000256" key="5">
    <source>
        <dbReference type="ARBA" id="ARBA00022729"/>
    </source>
</evidence>
<keyword evidence="9" id="KW-0340">Growth factor binding</keyword>
<dbReference type="SMART" id="SM00409">
    <property type="entry name" value="IG"/>
    <property type="match status" value="1"/>
</dbReference>
<keyword evidence="20" id="KW-1185">Reference proteome</keyword>
<dbReference type="SUPFAM" id="SSF48726">
    <property type="entry name" value="Immunoglobulin"/>
    <property type="match status" value="1"/>
</dbReference>
<dbReference type="AlphaFoldDB" id="A0A8D2K5X6"/>
<evidence type="ECO:0000256" key="8">
    <source>
        <dbReference type="ARBA" id="ARBA00023180"/>
    </source>
</evidence>
<dbReference type="PROSITE" id="PS51465">
    <property type="entry name" value="KAZAL_2"/>
    <property type="match status" value="1"/>
</dbReference>
<evidence type="ECO:0000313" key="20">
    <source>
        <dbReference type="Proteomes" id="UP000694411"/>
    </source>
</evidence>
<comment type="subcellular location">
    <subcellularLocation>
        <location evidence="1">Secreted</location>
    </subcellularLocation>
</comment>
<accession>A0A8D2K5X6</accession>
<dbReference type="FunFam" id="3.30.60.30:FF:000026">
    <property type="entry name" value="Insulin-like growth factor-binding protein 7"/>
    <property type="match status" value="1"/>
</dbReference>
<dbReference type="FunFam" id="2.60.40.10:FF:000763">
    <property type="entry name" value="Insulin-like growth factor binding protein 7"/>
    <property type="match status" value="1"/>
</dbReference>
<dbReference type="Gene3D" id="3.30.60.30">
    <property type="match status" value="1"/>
</dbReference>
<dbReference type="InterPro" id="IPR002350">
    <property type="entry name" value="Kazal_dom"/>
</dbReference>
<feature type="domain" description="Ig-like" evidence="16">
    <location>
        <begin position="233"/>
        <end position="337"/>
    </location>
</feature>
<feature type="compositionally biased region" description="Low complexity" evidence="15">
    <location>
        <begin position="52"/>
        <end position="63"/>
    </location>
</feature>
<dbReference type="Pfam" id="PF00219">
    <property type="entry name" value="IGFBP"/>
    <property type="match status" value="1"/>
</dbReference>
<dbReference type="Gene3D" id="2.60.40.10">
    <property type="entry name" value="Immunoglobulins"/>
    <property type="match status" value="1"/>
</dbReference>
<evidence type="ECO:0000259" key="17">
    <source>
        <dbReference type="PROSITE" id="PS51323"/>
    </source>
</evidence>
<keyword evidence="3" id="KW-0964">Secreted</keyword>
<keyword evidence="8" id="KW-0325">Glycoprotein</keyword>
<protein>
    <recommendedName>
        <fullName evidence="13">Insulin-like growth factor-binding protein 7</fullName>
    </recommendedName>
    <alternativeName>
        <fullName evidence="14">MAC25 protein</fullName>
    </alternativeName>
</protein>
<dbReference type="SMART" id="SM00121">
    <property type="entry name" value="IB"/>
    <property type="match status" value="1"/>
</dbReference>
<dbReference type="PANTHER" id="PTHR14186">
    <property type="entry name" value="INSULIN-LIKE GROWTH FACTOR BINDING PROTEIN-RELATED"/>
    <property type="match status" value="1"/>
</dbReference>
<evidence type="ECO:0000256" key="12">
    <source>
        <dbReference type="ARBA" id="ARBA00065790"/>
    </source>
</evidence>
<keyword evidence="10" id="KW-0393">Immunoglobulin domain</keyword>
<reference evidence="19" key="2">
    <citation type="submission" date="2025-08" db="UniProtKB">
        <authorList>
            <consortium name="Ensembl"/>
        </authorList>
    </citation>
    <scope>IDENTIFICATION</scope>
</reference>
<dbReference type="Pfam" id="PF07679">
    <property type="entry name" value="I-set"/>
    <property type="match status" value="1"/>
</dbReference>
<dbReference type="InterPro" id="IPR007110">
    <property type="entry name" value="Ig-like_dom"/>
</dbReference>
<dbReference type="GO" id="GO:0005520">
    <property type="term" value="F:insulin-like growth factor binding"/>
    <property type="evidence" value="ECO:0007669"/>
    <property type="project" value="InterPro"/>
</dbReference>
<feature type="domain" description="Kazal-like" evidence="18">
    <location>
        <begin position="178"/>
        <end position="231"/>
    </location>
</feature>
<evidence type="ECO:0000256" key="4">
    <source>
        <dbReference type="ARBA" id="ARBA00022553"/>
    </source>
</evidence>
<keyword evidence="4" id="KW-0597">Phosphoprotein</keyword>
<name>A0A8D2K5X6_THEGE</name>
<dbReference type="Ensembl" id="ENSTGET00000030998.1">
    <property type="protein sequence ID" value="ENSTGEP00000026035.1"/>
    <property type="gene ID" value="ENSTGEG00000020978.1"/>
</dbReference>
<evidence type="ECO:0000256" key="1">
    <source>
        <dbReference type="ARBA" id="ARBA00004613"/>
    </source>
</evidence>
<dbReference type="CDD" id="cd00104">
    <property type="entry name" value="KAZAL_FS"/>
    <property type="match status" value="1"/>
</dbReference>
<organism evidence="19 20">
    <name type="scientific">Theropithecus gelada</name>
    <name type="common">Gelada baboon</name>
    <dbReference type="NCBI Taxonomy" id="9565"/>
    <lineage>
        <taxon>Eukaryota</taxon>
        <taxon>Metazoa</taxon>
        <taxon>Chordata</taxon>
        <taxon>Craniata</taxon>
        <taxon>Vertebrata</taxon>
        <taxon>Euteleostomi</taxon>
        <taxon>Mammalia</taxon>
        <taxon>Eutheria</taxon>
        <taxon>Euarchontoglires</taxon>
        <taxon>Primates</taxon>
        <taxon>Haplorrhini</taxon>
        <taxon>Catarrhini</taxon>
        <taxon>Cercopithecidae</taxon>
        <taxon>Cercopithecinae</taxon>
        <taxon>Theropithecus</taxon>
    </lineage>
</organism>
<dbReference type="InterPro" id="IPR011390">
    <property type="entry name" value="IGFBP_rP_mac25"/>
</dbReference>
<proteinExistence type="predicted"/>